<dbReference type="AlphaFoldDB" id="A0A096AGZ8"/>
<dbReference type="InterPro" id="IPR020471">
    <property type="entry name" value="AKR"/>
</dbReference>
<feature type="domain" description="NADP-dependent oxidoreductase" evidence="7">
    <location>
        <begin position="19"/>
        <end position="258"/>
    </location>
</feature>
<comment type="similarity">
    <text evidence="1">Belongs to the aldo/keto reductase family.</text>
</comment>
<dbReference type="PRINTS" id="PR00069">
    <property type="entry name" value="ALDKETRDTASE"/>
</dbReference>
<dbReference type="SUPFAM" id="SSF51430">
    <property type="entry name" value="NAD(P)-linked oxidoreductase"/>
    <property type="match status" value="1"/>
</dbReference>
<gene>
    <name evidence="8" type="ORF">HMPREF0872_08385</name>
</gene>
<dbReference type="EMBL" id="JRNT01000041">
    <property type="protein sequence ID" value="KGF46408.1"/>
    <property type="molecule type" value="Genomic_DNA"/>
</dbReference>
<keyword evidence="9" id="KW-1185">Reference proteome</keyword>
<sequence length="288" mass="32967">MEEQIEVRIMNNGSQIPTIGFGAYQLGSPEDCEKTISQALESGFRLIDTAAMYGNEVSIGRAIKRNPLSRHDIFVTSKIWHTDAGYDATMKAVERSLHNFDFDYIDMMLIHQPIGDYYGSWRALENLYDQGCVRAIGVSNFYEDRLVDLLAHCHIPPAVNQVECHLYNQRDSLLTLMRNYNIIMQAWSPFTRHKINVFNNAALQVLSEKHGKSPAQITLRWLLQRGIIALPKSSSPAHIQENYAIFDFSLSKMDMALLSYQNEDYYLENHHTANGIQRLLEKPLPNNT</sequence>
<name>A0A096AGZ8_9FIRM</name>
<feature type="binding site" evidence="5">
    <location>
        <position position="111"/>
    </location>
    <ligand>
        <name>substrate</name>
    </ligand>
</feature>
<evidence type="ECO:0000256" key="3">
    <source>
        <dbReference type="ARBA" id="ARBA00023002"/>
    </source>
</evidence>
<dbReference type="FunFam" id="3.20.20.100:FF:000015">
    <property type="entry name" value="Oxidoreductase, aldo/keto reductase family"/>
    <property type="match status" value="1"/>
</dbReference>
<evidence type="ECO:0000256" key="4">
    <source>
        <dbReference type="PIRSR" id="PIRSR000097-1"/>
    </source>
</evidence>
<evidence type="ECO:0000256" key="2">
    <source>
        <dbReference type="ARBA" id="ARBA00022857"/>
    </source>
</evidence>
<feature type="site" description="Lowers pKa of active site Tyr" evidence="6">
    <location>
        <position position="78"/>
    </location>
</feature>
<dbReference type="InterPro" id="IPR023210">
    <property type="entry name" value="NADP_OxRdtase_dom"/>
</dbReference>
<evidence type="ECO:0000313" key="9">
    <source>
        <dbReference type="Proteomes" id="UP000029628"/>
    </source>
</evidence>
<dbReference type="PANTHER" id="PTHR43827:SF3">
    <property type="entry name" value="NADP-DEPENDENT OXIDOREDUCTASE DOMAIN-CONTAINING PROTEIN"/>
    <property type="match status" value="1"/>
</dbReference>
<reference evidence="8 9" key="1">
    <citation type="submission" date="2014-07" db="EMBL/GenBank/DDBJ databases">
        <authorList>
            <person name="McCorrison J."/>
            <person name="Sanka R."/>
            <person name="Torralba M."/>
            <person name="Gillis M."/>
            <person name="Haft D.H."/>
            <person name="Methe B."/>
            <person name="Sutton G."/>
            <person name="Nelson K.E."/>
        </authorList>
    </citation>
    <scope>NUCLEOTIDE SEQUENCE [LARGE SCALE GENOMIC DNA]</scope>
    <source>
        <strain evidence="8 9">DNF00314</strain>
    </source>
</reference>
<keyword evidence="3" id="KW-0560">Oxidoreductase</keyword>
<dbReference type="Pfam" id="PF00248">
    <property type="entry name" value="Aldo_ket_red"/>
    <property type="match status" value="1"/>
</dbReference>
<dbReference type="InterPro" id="IPR018170">
    <property type="entry name" value="Aldo/ket_reductase_CS"/>
</dbReference>
<feature type="active site" description="Proton donor" evidence="4">
    <location>
        <position position="53"/>
    </location>
</feature>
<dbReference type="InterPro" id="IPR036812">
    <property type="entry name" value="NAD(P)_OxRdtase_dom_sf"/>
</dbReference>
<comment type="caution">
    <text evidence="8">The sequence shown here is derived from an EMBL/GenBank/DDBJ whole genome shotgun (WGS) entry which is preliminary data.</text>
</comment>
<evidence type="ECO:0000313" key="8">
    <source>
        <dbReference type="EMBL" id="KGF46408.1"/>
    </source>
</evidence>
<accession>A0A096AGZ8</accession>
<evidence type="ECO:0000256" key="6">
    <source>
        <dbReference type="PIRSR" id="PIRSR000097-3"/>
    </source>
</evidence>
<evidence type="ECO:0000256" key="1">
    <source>
        <dbReference type="ARBA" id="ARBA00007905"/>
    </source>
</evidence>
<keyword evidence="2" id="KW-0521">NADP</keyword>
<dbReference type="PROSITE" id="PS00798">
    <property type="entry name" value="ALDOKETO_REDUCTASE_1"/>
    <property type="match status" value="1"/>
</dbReference>
<dbReference type="PANTHER" id="PTHR43827">
    <property type="entry name" value="2,5-DIKETO-D-GLUCONIC ACID REDUCTASE"/>
    <property type="match status" value="1"/>
</dbReference>
<dbReference type="PROSITE" id="PS00062">
    <property type="entry name" value="ALDOKETO_REDUCTASE_2"/>
    <property type="match status" value="1"/>
</dbReference>
<dbReference type="RefSeq" id="WP_038153240.1">
    <property type="nucleotide sequence ID" value="NZ_JRNT01000041.1"/>
</dbReference>
<dbReference type="Proteomes" id="UP000029628">
    <property type="component" value="Unassembled WGS sequence"/>
</dbReference>
<dbReference type="GO" id="GO:0016616">
    <property type="term" value="F:oxidoreductase activity, acting on the CH-OH group of donors, NAD or NADP as acceptor"/>
    <property type="evidence" value="ECO:0007669"/>
    <property type="project" value="UniProtKB-ARBA"/>
</dbReference>
<dbReference type="Gene3D" id="3.20.20.100">
    <property type="entry name" value="NADP-dependent oxidoreductase domain"/>
    <property type="match status" value="1"/>
</dbReference>
<dbReference type="eggNOG" id="COG0656">
    <property type="taxonomic scope" value="Bacteria"/>
</dbReference>
<evidence type="ECO:0000256" key="5">
    <source>
        <dbReference type="PIRSR" id="PIRSR000097-2"/>
    </source>
</evidence>
<protein>
    <submittedName>
        <fullName evidence="8">2,5-diketo-D-gluconic acid reductase</fullName>
    </submittedName>
</protein>
<dbReference type="PIRSF" id="PIRSF000097">
    <property type="entry name" value="AKR"/>
    <property type="match status" value="1"/>
</dbReference>
<proteinExistence type="inferred from homology"/>
<evidence type="ECO:0000259" key="7">
    <source>
        <dbReference type="Pfam" id="PF00248"/>
    </source>
</evidence>
<organism evidence="8 9">
    <name type="scientific">Veillonella montpellierensis DNF00314</name>
    <dbReference type="NCBI Taxonomy" id="1401067"/>
    <lineage>
        <taxon>Bacteria</taxon>
        <taxon>Bacillati</taxon>
        <taxon>Bacillota</taxon>
        <taxon>Negativicutes</taxon>
        <taxon>Veillonellales</taxon>
        <taxon>Veillonellaceae</taxon>
        <taxon>Veillonella</taxon>
    </lineage>
</organism>